<name>A0A0N9WU02_PSEFL</name>
<evidence type="ECO:0000259" key="1">
    <source>
        <dbReference type="Pfam" id="PF01370"/>
    </source>
</evidence>
<evidence type="ECO:0000313" key="3">
    <source>
        <dbReference type="Proteomes" id="UP000066487"/>
    </source>
</evidence>
<dbReference type="GO" id="GO:0004029">
    <property type="term" value="F:aldehyde dehydrogenase (NAD+) activity"/>
    <property type="evidence" value="ECO:0007669"/>
    <property type="project" value="TreeGrafter"/>
</dbReference>
<reference evidence="3" key="1">
    <citation type="submission" date="2015-09" db="EMBL/GenBank/DDBJ databases">
        <title>Whole genome sequence of Pseudomonas fluorescens FW300-N2E3.</title>
        <authorList>
            <person name="Ray J."/>
            <person name="Melnyk R."/>
            <person name="Deutschbauer A."/>
        </authorList>
    </citation>
    <scope>NUCLEOTIDE SEQUENCE [LARGE SCALE GENOMIC DNA]</scope>
    <source>
        <strain evidence="3">FW300-N2E3</strain>
    </source>
</reference>
<dbReference type="AlphaFoldDB" id="A0A0N9WU02"/>
<organism evidence="2 3">
    <name type="scientific">Pseudomonas fluorescens</name>
    <dbReference type="NCBI Taxonomy" id="294"/>
    <lineage>
        <taxon>Bacteria</taxon>
        <taxon>Pseudomonadati</taxon>
        <taxon>Pseudomonadota</taxon>
        <taxon>Gammaproteobacteria</taxon>
        <taxon>Pseudomonadales</taxon>
        <taxon>Pseudomonadaceae</taxon>
        <taxon>Pseudomonas</taxon>
    </lineage>
</organism>
<dbReference type="GO" id="GO:0005737">
    <property type="term" value="C:cytoplasm"/>
    <property type="evidence" value="ECO:0007669"/>
    <property type="project" value="TreeGrafter"/>
</dbReference>
<dbReference type="OrthoDB" id="5292533at2"/>
<dbReference type="RefSeq" id="WP_054594846.1">
    <property type="nucleotide sequence ID" value="NZ_CP012830.1"/>
</dbReference>
<dbReference type="PANTHER" id="PTHR48079">
    <property type="entry name" value="PROTEIN YEEZ"/>
    <property type="match status" value="1"/>
</dbReference>
<dbReference type="InterPro" id="IPR036291">
    <property type="entry name" value="NAD(P)-bd_dom_sf"/>
</dbReference>
<dbReference type="InterPro" id="IPR051783">
    <property type="entry name" value="NAD(P)-dependent_oxidoreduct"/>
</dbReference>
<dbReference type="InterPro" id="IPR001509">
    <property type="entry name" value="Epimerase_deHydtase"/>
</dbReference>
<proteinExistence type="predicted"/>
<dbReference type="EMBL" id="CP012830">
    <property type="protein sequence ID" value="ALI01455.1"/>
    <property type="molecule type" value="Genomic_DNA"/>
</dbReference>
<gene>
    <name evidence="2" type="ORF">AO353_10360</name>
</gene>
<dbReference type="SUPFAM" id="SSF51735">
    <property type="entry name" value="NAD(P)-binding Rossmann-fold domains"/>
    <property type="match status" value="1"/>
</dbReference>
<protein>
    <recommendedName>
        <fullName evidence="1">NAD-dependent epimerase/dehydratase domain-containing protein</fullName>
    </recommendedName>
</protein>
<accession>A0A0N9WU02</accession>
<dbReference type="Pfam" id="PF01370">
    <property type="entry name" value="Epimerase"/>
    <property type="match status" value="1"/>
</dbReference>
<dbReference type="Proteomes" id="UP000066487">
    <property type="component" value="Chromosome"/>
</dbReference>
<evidence type="ECO:0000313" key="2">
    <source>
        <dbReference type="EMBL" id="ALI01455.1"/>
    </source>
</evidence>
<dbReference type="Gene3D" id="3.40.50.720">
    <property type="entry name" value="NAD(P)-binding Rossmann-like Domain"/>
    <property type="match status" value="1"/>
</dbReference>
<feature type="domain" description="NAD-dependent epimerase/dehydratase" evidence="1">
    <location>
        <begin position="3"/>
        <end position="233"/>
    </location>
</feature>
<dbReference type="PANTHER" id="PTHR48079:SF6">
    <property type="entry name" value="NAD(P)-BINDING DOMAIN-CONTAINING PROTEIN-RELATED"/>
    <property type="match status" value="1"/>
</dbReference>
<sequence>MKVLLTGATSGLGRNAAQWLLDAGHAVHATGRDTQVGNALRELGADFTALDLTHASLEQCQPLMSGCDAVWHCAAKSSPWGRREDFYQANVVATQKLAESAGRAGVRRFVHISTPSIYFDFQHHHGIVESYRAPRFANHYAASKYAAEQGIQALVPRYPDTTYVILRPRGLFGPHDRVILPRVLSRLEHDRGVLRLPGGGKALLDLTFVLNVVHAMDLASRSNPLPSGAAYNITNHQPMRLADMLHLLLHGQLGLRYQLQAIPYPLLHALAGGLELLSCATGKEPQLTRYSVAALNFDMTLSQVRATEELGYSPRYTMEQGIEQTGAWFRQQGAAAHG</sequence>
<reference evidence="2 3" key="2">
    <citation type="journal article" date="2018" name="Nature">
        <title>Mutant phenotypes for thousands of bacterial genes of unknown function.</title>
        <authorList>
            <person name="Price M.N."/>
            <person name="Wetmore K.M."/>
            <person name="Waters R.J."/>
            <person name="Callaghan M."/>
            <person name="Ray J."/>
            <person name="Liu H."/>
            <person name="Kuehl J.V."/>
            <person name="Melnyk R.A."/>
            <person name="Lamson J.S."/>
            <person name="Suh Y."/>
            <person name="Carlson H.K."/>
            <person name="Esquivel Z."/>
            <person name="Sadeeshkumar H."/>
            <person name="Chakraborty R."/>
            <person name="Zane G.M."/>
            <person name="Rubin B.E."/>
            <person name="Wall J.D."/>
            <person name="Visel A."/>
            <person name="Bristow J."/>
            <person name="Blow M.J."/>
            <person name="Arkin A.P."/>
            <person name="Deutschbauer A.M."/>
        </authorList>
    </citation>
    <scope>NUCLEOTIDE SEQUENCE [LARGE SCALE GENOMIC DNA]</scope>
    <source>
        <strain evidence="2 3">FW300-N2E3</strain>
    </source>
</reference>